<evidence type="ECO:0000313" key="2">
    <source>
        <dbReference type="Proteomes" id="UP000305881"/>
    </source>
</evidence>
<dbReference type="EMBL" id="CP035467">
    <property type="protein sequence ID" value="QCW84837.1"/>
    <property type="molecule type" value="Genomic_DNA"/>
</dbReference>
<dbReference type="STRING" id="675511.GCA_000341735_00425"/>
<reference evidence="2" key="1">
    <citation type="journal article" date="2019" name="J. Bacteriol.">
        <title>A Mutagenic Screen Identifies a TonB-Dependent Receptor Required for the Lanthanide Metal Switch in the Type I Methanotroph 'Methylotuvimicrobium buryatense' 5GB1C.</title>
        <authorList>
            <person name="Groom J.D."/>
            <person name="Ford S.M."/>
            <person name="Pesesky M.W."/>
            <person name="Lidstrom M.E."/>
        </authorList>
    </citation>
    <scope>NUCLEOTIDE SEQUENCE [LARGE SCALE GENOMIC DNA]</scope>
    <source>
        <strain evidence="2">5GB1C</strain>
    </source>
</reference>
<protein>
    <submittedName>
        <fullName evidence="1">Type II toxin-antitoxin system PemK/MazF family toxin</fullName>
    </submittedName>
</protein>
<accession>A0A4P9UTQ3</accession>
<dbReference type="Proteomes" id="UP000305881">
    <property type="component" value="Chromosome"/>
</dbReference>
<gene>
    <name evidence="1" type="ORF">EQU24_13090</name>
</gene>
<dbReference type="KEGG" id="mbur:EQU24_13090"/>
<dbReference type="AlphaFoldDB" id="A0A4P9UTQ3"/>
<evidence type="ECO:0000313" key="1">
    <source>
        <dbReference type="EMBL" id="QCW84837.1"/>
    </source>
</evidence>
<keyword evidence="2" id="KW-1185">Reference proteome</keyword>
<name>A0A4P9UTQ3_METBY</name>
<dbReference type="OrthoDB" id="9813449at2"/>
<sequence>MTYSCYDIVKVPFPFTDRQSSKNRPALVLSVDKTFNSPIGHSVMSMITSAKHSGWPLDTQIENLMAAGLPSPFIIRLKLFTLDNRLILAKLGQFASADQIAVEQRLKTLFCLS</sequence>
<dbReference type="InterPro" id="IPR003477">
    <property type="entry name" value="PemK-like"/>
</dbReference>
<dbReference type="SUPFAM" id="SSF50118">
    <property type="entry name" value="Cell growth inhibitor/plasmid maintenance toxic component"/>
    <property type="match status" value="1"/>
</dbReference>
<dbReference type="Gene3D" id="2.30.30.110">
    <property type="match status" value="1"/>
</dbReference>
<organism evidence="1 2">
    <name type="scientific">Methylotuvimicrobium buryatense</name>
    <name type="common">Methylomicrobium buryatense</name>
    <dbReference type="NCBI Taxonomy" id="95641"/>
    <lineage>
        <taxon>Bacteria</taxon>
        <taxon>Pseudomonadati</taxon>
        <taxon>Pseudomonadota</taxon>
        <taxon>Gammaproteobacteria</taxon>
        <taxon>Methylococcales</taxon>
        <taxon>Methylococcaceae</taxon>
        <taxon>Methylotuvimicrobium</taxon>
    </lineage>
</organism>
<dbReference type="GO" id="GO:0003677">
    <property type="term" value="F:DNA binding"/>
    <property type="evidence" value="ECO:0007669"/>
    <property type="project" value="InterPro"/>
</dbReference>
<proteinExistence type="predicted"/>
<dbReference type="Pfam" id="PF02452">
    <property type="entry name" value="PemK_toxin"/>
    <property type="match status" value="1"/>
</dbReference>
<dbReference type="InterPro" id="IPR011067">
    <property type="entry name" value="Plasmid_toxin/cell-grow_inhib"/>
</dbReference>